<accession>A0A5C6XA58</accession>
<dbReference type="NCBIfam" id="NF009166">
    <property type="entry name" value="PRK12513.1"/>
    <property type="match status" value="1"/>
</dbReference>
<evidence type="ECO:0000313" key="8">
    <source>
        <dbReference type="EMBL" id="TXD34179.1"/>
    </source>
</evidence>
<dbReference type="Gene3D" id="1.10.1740.10">
    <property type="match status" value="1"/>
</dbReference>
<dbReference type="Pfam" id="PF08281">
    <property type="entry name" value="Sigma70_r4_2"/>
    <property type="match status" value="1"/>
</dbReference>
<dbReference type="GO" id="GO:0016987">
    <property type="term" value="F:sigma factor activity"/>
    <property type="evidence" value="ECO:0007669"/>
    <property type="project" value="UniProtKB-KW"/>
</dbReference>
<keyword evidence="9" id="KW-1185">Reference proteome</keyword>
<dbReference type="InterPro" id="IPR013324">
    <property type="entry name" value="RNA_pol_sigma_r3/r4-like"/>
</dbReference>
<feature type="domain" description="RNA polymerase sigma-70 region 2" evidence="6">
    <location>
        <begin position="46"/>
        <end position="113"/>
    </location>
</feature>
<dbReference type="InterPro" id="IPR007627">
    <property type="entry name" value="RNA_pol_sigma70_r2"/>
</dbReference>
<dbReference type="SUPFAM" id="SSF88946">
    <property type="entry name" value="Sigma2 domain of RNA polymerase sigma factors"/>
    <property type="match status" value="1"/>
</dbReference>
<dbReference type="AlphaFoldDB" id="A0A5C6XA58"/>
<evidence type="ECO:0000259" key="7">
    <source>
        <dbReference type="Pfam" id="PF08281"/>
    </source>
</evidence>
<comment type="similarity">
    <text evidence="1">Belongs to the sigma-70 factor family. ECF subfamily.</text>
</comment>
<dbReference type="InterPro" id="IPR014284">
    <property type="entry name" value="RNA_pol_sigma-70_dom"/>
</dbReference>
<feature type="domain" description="RNA polymerase sigma factor 70 region 4 type 2" evidence="7">
    <location>
        <begin position="154"/>
        <end position="206"/>
    </location>
</feature>
<dbReference type="PANTHER" id="PTHR43133:SF8">
    <property type="entry name" value="RNA POLYMERASE SIGMA FACTOR HI_1459-RELATED"/>
    <property type="match status" value="1"/>
</dbReference>
<dbReference type="InterPro" id="IPR036388">
    <property type="entry name" value="WH-like_DNA-bd_sf"/>
</dbReference>
<reference evidence="8 9" key="1">
    <citation type="submission" date="2019-08" db="EMBL/GenBank/DDBJ databases">
        <title>Bradymonadales sp. TMQ4.</title>
        <authorList>
            <person name="Liang Q."/>
        </authorList>
    </citation>
    <scope>NUCLEOTIDE SEQUENCE [LARGE SCALE GENOMIC DNA]</scope>
    <source>
        <strain evidence="8 9">TMQ4</strain>
    </source>
</reference>
<keyword evidence="4" id="KW-0238">DNA-binding</keyword>
<keyword evidence="2" id="KW-0805">Transcription regulation</keyword>
<gene>
    <name evidence="8" type="ORF">FRC98_19295</name>
</gene>
<proteinExistence type="inferred from homology"/>
<dbReference type="Proteomes" id="UP000321412">
    <property type="component" value="Unassembled WGS sequence"/>
</dbReference>
<evidence type="ECO:0000313" key="9">
    <source>
        <dbReference type="Proteomes" id="UP000321412"/>
    </source>
</evidence>
<dbReference type="GO" id="GO:0006352">
    <property type="term" value="P:DNA-templated transcription initiation"/>
    <property type="evidence" value="ECO:0007669"/>
    <property type="project" value="InterPro"/>
</dbReference>
<organism evidence="8 9">
    <name type="scientific">Lujinxingia vulgaris</name>
    <dbReference type="NCBI Taxonomy" id="2600176"/>
    <lineage>
        <taxon>Bacteria</taxon>
        <taxon>Deltaproteobacteria</taxon>
        <taxon>Bradymonadales</taxon>
        <taxon>Lujinxingiaceae</taxon>
        <taxon>Lujinxingia</taxon>
    </lineage>
</organism>
<dbReference type="NCBIfam" id="TIGR02937">
    <property type="entry name" value="sigma70-ECF"/>
    <property type="match status" value="1"/>
</dbReference>
<evidence type="ECO:0000256" key="3">
    <source>
        <dbReference type="ARBA" id="ARBA00023082"/>
    </source>
</evidence>
<dbReference type="Gene3D" id="1.10.10.10">
    <property type="entry name" value="Winged helix-like DNA-binding domain superfamily/Winged helix DNA-binding domain"/>
    <property type="match status" value="1"/>
</dbReference>
<dbReference type="CDD" id="cd06171">
    <property type="entry name" value="Sigma70_r4"/>
    <property type="match status" value="1"/>
</dbReference>
<dbReference type="Pfam" id="PF04542">
    <property type="entry name" value="Sigma70_r2"/>
    <property type="match status" value="1"/>
</dbReference>
<dbReference type="EMBL" id="VOSM01000015">
    <property type="protein sequence ID" value="TXD34179.1"/>
    <property type="molecule type" value="Genomic_DNA"/>
</dbReference>
<dbReference type="PANTHER" id="PTHR43133">
    <property type="entry name" value="RNA POLYMERASE ECF-TYPE SIGMA FACTO"/>
    <property type="match status" value="1"/>
</dbReference>
<evidence type="ECO:0000256" key="5">
    <source>
        <dbReference type="ARBA" id="ARBA00023163"/>
    </source>
</evidence>
<evidence type="ECO:0000259" key="6">
    <source>
        <dbReference type="Pfam" id="PF04542"/>
    </source>
</evidence>
<dbReference type="InterPro" id="IPR039425">
    <property type="entry name" value="RNA_pol_sigma-70-like"/>
</dbReference>
<dbReference type="SUPFAM" id="SSF88659">
    <property type="entry name" value="Sigma3 and sigma4 domains of RNA polymerase sigma factors"/>
    <property type="match status" value="1"/>
</dbReference>
<protein>
    <submittedName>
        <fullName evidence="8">RNA polymerase sigma factor</fullName>
    </submittedName>
</protein>
<dbReference type="GO" id="GO:0003677">
    <property type="term" value="F:DNA binding"/>
    <property type="evidence" value="ECO:0007669"/>
    <property type="project" value="UniProtKB-KW"/>
</dbReference>
<keyword evidence="5" id="KW-0804">Transcription</keyword>
<evidence type="ECO:0000256" key="4">
    <source>
        <dbReference type="ARBA" id="ARBA00023125"/>
    </source>
</evidence>
<sequence>MLFAVIKSLLGRRNRADADAPALDELSDEELMIRYAGGNQQAFALLVTRHQGPLYNFILRSCRQPPLADELLQETFLRIVKSAGSYSPDAKFTTWAYTIARNLCIDHARKHSRAHTLSLQNALGDDEGATHQDALIDENARSASVDHDRLVFRDRLDRALANLPEDQREVFILREISGLKFREIADMLDCPEPTIKSRMRYALQTLRGELADFASRSFDADEASEMLP</sequence>
<keyword evidence="3" id="KW-0731">Sigma factor</keyword>
<dbReference type="RefSeq" id="WP_146983105.1">
    <property type="nucleotide sequence ID" value="NZ_VOSM01000015.1"/>
</dbReference>
<dbReference type="OrthoDB" id="9784272at2"/>
<name>A0A5C6XA58_9DELT</name>
<comment type="caution">
    <text evidence="8">The sequence shown here is derived from an EMBL/GenBank/DDBJ whole genome shotgun (WGS) entry which is preliminary data.</text>
</comment>
<evidence type="ECO:0000256" key="2">
    <source>
        <dbReference type="ARBA" id="ARBA00023015"/>
    </source>
</evidence>
<dbReference type="InterPro" id="IPR013325">
    <property type="entry name" value="RNA_pol_sigma_r2"/>
</dbReference>
<dbReference type="InterPro" id="IPR013249">
    <property type="entry name" value="RNA_pol_sigma70_r4_t2"/>
</dbReference>
<evidence type="ECO:0000256" key="1">
    <source>
        <dbReference type="ARBA" id="ARBA00010641"/>
    </source>
</evidence>